<gene>
    <name evidence="5" type="ORF">BCR34DRAFT_517620</name>
</gene>
<dbReference type="InterPro" id="IPR056703">
    <property type="entry name" value="DUF7801"/>
</dbReference>
<sequence length="894" mass="100055">MTSNGLRTQYPYGVADALSPRPLYDFPSPTSNYPSGVSPGFNGMASYQNTPRYGSNAFVPPPDVFEARKGSAPSPGPNTPREYKKRSSDVLNADPVAMHLLVETAIGDSQSFEILSVEEVEALKQERKVLDTRLGAVRIKLASETKIRDAALSLGRLTSKKGHRKGMGSRGSNASRTTIDRSEDEVNSANRKVDHLTREYFELESRMRAVESQLLMHTAGVLQFTHAGPAKRRDTELPNGEVQRPDSPASIYTYENNRSTRTKPEDTFDERSLYRSPENLDNLMSALQNGTHHHANSVEQVDRPSQALSSMEQRLEELNDRLRELIVQANPERNKGYSLPPRAPVVSDTSSLAQQLDFLDQGLRDIGVEQTNIRNNSRHSLNAVEGRLEGINNQLYAMLNRADTSGGEKFLPPPPISGGGSQEQLNYMEDSYYSLEQIQYTMSEELEQLRSKPTKSSQDEQYETTLMGLWSIIQAGEEEARQRRQQRRDLLAPEEVADDDLSADEDVPNPNEEFSLNSFSAKVQWLYSRASSLKEKQGILLRQIKQQRELNSRSDEQKEAEFARLHDLVDQARNEKATTERELERAIDQLHQFDEQRIGADAQALQDMQDRCANLEMQLKDAQDDARVEAATIQAELSESSAKIDEAKAALAAATAEKDAAEARAINATNTLKAKESELRDLESEVVRLTTEVTLAKAELDGAYGTRAQRAAEAAANPTFKKELEDLTAKNAALIAEIESLRKAQDAASQSEAQARESERNLKQELAAMAAEYEALTRDSIQNEKDRDVLEASIDKLRDDKEQLEMELSDEKVRWLGVRSPSVGNGGQVAGGMEATSIRMLREDFRKMMRDRTAEGLKALRHEQEERRKLEAQLRSLRRDVAPQKSNLSKTMTA</sequence>
<evidence type="ECO:0000259" key="3">
    <source>
        <dbReference type="Pfam" id="PF15456"/>
    </source>
</evidence>
<dbReference type="PANTHER" id="PTHR43049:SF1">
    <property type="entry name" value="EARLY ENDOSOME ANTIGEN"/>
    <property type="match status" value="1"/>
</dbReference>
<dbReference type="Pfam" id="PF25078">
    <property type="entry name" value="DUF7801"/>
    <property type="match status" value="1"/>
</dbReference>
<evidence type="ECO:0000256" key="1">
    <source>
        <dbReference type="SAM" id="Coils"/>
    </source>
</evidence>
<feature type="region of interest" description="Disordered" evidence="2">
    <location>
        <begin position="63"/>
        <end position="87"/>
    </location>
</feature>
<dbReference type="AlphaFoldDB" id="A0A1Y1ZFC2"/>
<feature type="coiled-coil region" evidence="1">
    <location>
        <begin position="724"/>
        <end position="814"/>
    </location>
</feature>
<feature type="domain" description="Up-regulated during septation protein 1" evidence="3">
    <location>
        <begin position="98"/>
        <end position="225"/>
    </location>
</feature>
<keyword evidence="6" id="KW-1185">Reference proteome</keyword>
<dbReference type="STRING" id="1231657.A0A1Y1ZFC2"/>
<feature type="region of interest" description="Disordered" evidence="2">
    <location>
        <begin position="492"/>
        <end position="513"/>
    </location>
</feature>
<feature type="domain" description="DUF7801" evidence="4">
    <location>
        <begin position="667"/>
        <end position="817"/>
    </location>
</feature>
<feature type="compositionally biased region" description="Basic and acidic residues" evidence="2">
    <location>
        <begin position="872"/>
        <end position="882"/>
    </location>
</feature>
<dbReference type="OrthoDB" id="5569911at2759"/>
<evidence type="ECO:0000259" key="4">
    <source>
        <dbReference type="Pfam" id="PF25078"/>
    </source>
</evidence>
<dbReference type="Pfam" id="PF15456">
    <property type="entry name" value="Uds1"/>
    <property type="match status" value="1"/>
</dbReference>
<evidence type="ECO:0000313" key="5">
    <source>
        <dbReference type="EMBL" id="ORY08535.1"/>
    </source>
</evidence>
<feature type="compositionally biased region" description="Polar residues" evidence="2">
    <location>
        <begin position="884"/>
        <end position="894"/>
    </location>
</feature>
<keyword evidence="1" id="KW-0175">Coiled coil</keyword>
<feature type="coiled-coil region" evidence="1">
    <location>
        <begin position="562"/>
        <end position="699"/>
    </location>
</feature>
<feature type="compositionally biased region" description="Acidic residues" evidence="2">
    <location>
        <begin position="495"/>
        <end position="507"/>
    </location>
</feature>
<protein>
    <submittedName>
        <fullName evidence="5">Up-regulated during septation-domain-containing protein</fullName>
    </submittedName>
</protein>
<evidence type="ECO:0000256" key="2">
    <source>
        <dbReference type="SAM" id="MobiDB-lite"/>
    </source>
</evidence>
<feature type="region of interest" description="Disordered" evidence="2">
    <location>
        <begin position="160"/>
        <end position="186"/>
    </location>
</feature>
<dbReference type="EMBL" id="MCFA01000099">
    <property type="protein sequence ID" value="ORY08535.1"/>
    <property type="molecule type" value="Genomic_DNA"/>
</dbReference>
<evidence type="ECO:0000313" key="6">
    <source>
        <dbReference type="Proteomes" id="UP000193144"/>
    </source>
</evidence>
<reference evidence="5 6" key="1">
    <citation type="submission" date="2016-07" db="EMBL/GenBank/DDBJ databases">
        <title>Pervasive Adenine N6-methylation of Active Genes in Fungi.</title>
        <authorList>
            <consortium name="DOE Joint Genome Institute"/>
            <person name="Mondo S.J."/>
            <person name="Dannebaum R.O."/>
            <person name="Kuo R.C."/>
            <person name="Labutti K."/>
            <person name="Haridas S."/>
            <person name="Kuo A."/>
            <person name="Salamov A."/>
            <person name="Ahrendt S.R."/>
            <person name="Lipzen A."/>
            <person name="Sullivan W."/>
            <person name="Andreopoulos W.B."/>
            <person name="Clum A."/>
            <person name="Lindquist E."/>
            <person name="Daum C."/>
            <person name="Ramamoorthy G.K."/>
            <person name="Gryganskyi A."/>
            <person name="Culley D."/>
            <person name="Magnuson J.K."/>
            <person name="James T.Y."/>
            <person name="O'Malley M.A."/>
            <person name="Stajich J.E."/>
            <person name="Spatafora J.W."/>
            <person name="Visel A."/>
            <person name="Grigoriev I.V."/>
        </authorList>
    </citation>
    <scope>NUCLEOTIDE SEQUENCE [LARGE SCALE GENOMIC DNA]</scope>
    <source>
        <strain evidence="5 6">CBS 115471</strain>
    </source>
</reference>
<accession>A0A1Y1ZFC2</accession>
<dbReference type="PANTHER" id="PTHR43049">
    <property type="entry name" value="EARLY ENDOSOME ANTIGEN"/>
    <property type="match status" value="1"/>
</dbReference>
<comment type="caution">
    <text evidence="5">The sequence shown here is derived from an EMBL/GenBank/DDBJ whole genome shotgun (WGS) entry which is preliminary data.</text>
</comment>
<feature type="region of interest" description="Disordered" evidence="2">
    <location>
        <begin position="872"/>
        <end position="894"/>
    </location>
</feature>
<dbReference type="Proteomes" id="UP000193144">
    <property type="component" value="Unassembled WGS sequence"/>
</dbReference>
<organism evidence="5 6">
    <name type="scientific">Clohesyomyces aquaticus</name>
    <dbReference type="NCBI Taxonomy" id="1231657"/>
    <lineage>
        <taxon>Eukaryota</taxon>
        <taxon>Fungi</taxon>
        <taxon>Dikarya</taxon>
        <taxon>Ascomycota</taxon>
        <taxon>Pezizomycotina</taxon>
        <taxon>Dothideomycetes</taxon>
        <taxon>Pleosporomycetidae</taxon>
        <taxon>Pleosporales</taxon>
        <taxon>Lindgomycetaceae</taxon>
        <taxon>Clohesyomyces</taxon>
    </lineage>
</organism>
<feature type="region of interest" description="Disordered" evidence="2">
    <location>
        <begin position="230"/>
        <end position="269"/>
    </location>
</feature>
<dbReference type="InterPro" id="IPR029191">
    <property type="entry name" value="Uds1"/>
</dbReference>
<name>A0A1Y1ZFC2_9PLEO</name>
<proteinExistence type="predicted"/>